<dbReference type="Gene3D" id="3.30.565.10">
    <property type="entry name" value="Histidine kinase-like ATPase, C-terminal domain"/>
    <property type="match status" value="1"/>
</dbReference>
<gene>
    <name evidence="2" type="ORF">NCTC10254_00925</name>
</gene>
<feature type="transmembrane region" description="Helical" evidence="1">
    <location>
        <begin position="99"/>
        <end position="120"/>
    </location>
</feature>
<name>A0A8B4GWJ2_9CORY</name>
<organism evidence="2 3">
    <name type="scientific">Corynebacterium matruchotii</name>
    <dbReference type="NCBI Taxonomy" id="43768"/>
    <lineage>
        <taxon>Bacteria</taxon>
        <taxon>Bacillati</taxon>
        <taxon>Actinomycetota</taxon>
        <taxon>Actinomycetes</taxon>
        <taxon>Mycobacteriales</taxon>
        <taxon>Corynebacteriaceae</taxon>
        <taxon>Corynebacterium</taxon>
    </lineage>
</organism>
<feature type="transmembrane region" description="Helical" evidence="1">
    <location>
        <begin position="127"/>
        <end position="148"/>
    </location>
</feature>
<dbReference type="SUPFAM" id="SSF55874">
    <property type="entry name" value="ATPase domain of HSP90 chaperone/DNA topoisomerase II/histidine kinase"/>
    <property type="match status" value="1"/>
</dbReference>
<keyword evidence="1" id="KW-1133">Transmembrane helix</keyword>
<feature type="transmembrane region" description="Helical" evidence="1">
    <location>
        <begin position="516"/>
        <end position="535"/>
    </location>
</feature>
<feature type="transmembrane region" description="Helical" evidence="1">
    <location>
        <begin position="66"/>
        <end position="84"/>
    </location>
</feature>
<keyword evidence="1" id="KW-0812">Transmembrane</keyword>
<feature type="transmembrane region" description="Helical" evidence="1">
    <location>
        <begin position="593"/>
        <end position="617"/>
    </location>
</feature>
<proteinExistence type="predicted"/>
<dbReference type="AlphaFoldDB" id="A0A8B4GWJ2"/>
<protein>
    <submittedName>
        <fullName evidence="2">Signal transduction histidine kinase</fullName>
    </submittedName>
</protein>
<evidence type="ECO:0000313" key="2">
    <source>
        <dbReference type="EMBL" id="SPW24544.1"/>
    </source>
</evidence>
<feature type="transmembrane region" description="Helical" evidence="1">
    <location>
        <begin position="154"/>
        <end position="175"/>
    </location>
</feature>
<comment type="caution">
    <text evidence="2">The sequence shown here is derived from an EMBL/GenBank/DDBJ whole genome shotgun (WGS) entry which is preliminary data.</text>
</comment>
<feature type="transmembrane region" description="Helical" evidence="1">
    <location>
        <begin position="567"/>
        <end position="587"/>
    </location>
</feature>
<reference evidence="2 3" key="1">
    <citation type="submission" date="2018-06" db="EMBL/GenBank/DDBJ databases">
        <authorList>
            <consortium name="Pathogen Informatics"/>
            <person name="Doyle S."/>
        </authorList>
    </citation>
    <scope>NUCLEOTIDE SEQUENCE [LARGE SCALE GENOMIC DNA]</scope>
    <source>
        <strain evidence="2 3">NCTC10254</strain>
    </source>
</reference>
<dbReference type="GO" id="GO:0016301">
    <property type="term" value="F:kinase activity"/>
    <property type="evidence" value="ECO:0007669"/>
    <property type="project" value="UniProtKB-KW"/>
</dbReference>
<keyword evidence="2" id="KW-0808">Transferase</keyword>
<feature type="transmembrane region" description="Helical" evidence="1">
    <location>
        <begin position="486"/>
        <end position="504"/>
    </location>
</feature>
<accession>A0A8B4GWJ2</accession>
<evidence type="ECO:0000256" key="1">
    <source>
        <dbReference type="SAM" id="Phobius"/>
    </source>
</evidence>
<keyword evidence="2" id="KW-0418">Kinase</keyword>
<feature type="transmembrane region" description="Helical" evidence="1">
    <location>
        <begin position="460"/>
        <end position="480"/>
    </location>
</feature>
<keyword evidence="1" id="KW-0472">Membrane</keyword>
<sequence length="747" mass="83757">MARRLGSPLLPQKIGALIRGPSLEKTNRISRMKDSDLVQLARPAPRSHHYSDFFIPQQPRITELKLIRYITIICLVSYCGYLVMKSSLIYSCLSTNDSYGGWIMVAMVMFAGSLVLLVIAVMMNKRVLYLLALPGSALAYAQFPMIQIAQLAHYGHSAIGDMLLGDFVGIPACLLMMLFPHWWWFVTMLMTTSMVVTLHDNQLPFWHMSDFDAALYSTLISGPVLFMVYSGIHTSRQTDAAIFQSAQANMTFLRSQSFSELESYFTSRIHDKVLPTLNSAAAGLTPVTDVPRINIMDVTQADTMSVGNFITMLRDSVTESTKITIQAVADLTMPLPFKTAMALIDAVAEASHNSVEHAPQATRELTISWNSTVMNIVFRDSGPGFHIDKVSHNHAGVKITMLKRPQIYNGVSVSLMSAPEQGTRYEITWNVTDTVAAPEGSKEQQNMLLYQVQKLGFDRLFRPWVAAYALAIFTFDVMPYDHRGQWHVLIISMGLVAGALWSLTDRSQLRLPWRNTIILIVCVSALMTIGQFSHYPQPPQLQRYGWFVSYSVVLAMYLALRLRPGVAWAMWVGFAVITYVAESWLRLDLLASASSIIACIPLLIPATIVPLQLNWVVKSLPTLQRVDSNEYLEPDLQRYTSEMTKWLHSLLQLVDDPMVAKLMELRLRDAIRSPLLDVPELTAAVWRARAAGSRVTLIDDRSPTCADPEEHSKIIANTTDALGKNPHTLTLRLLPAGRDRYASLRWN</sequence>
<dbReference type="EMBL" id="UARK01000001">
    <property type="protein sequence ID" value="SPW24544.1"/>
    <property type="molecule type" value="Genomic_DNA"/>
</dbReference>
<evidence type="ECO:0000313" key="3">
    <source>
        <dbReference type="Proteomes" id="UP000249886"/>
    </source>
</evidence>
<dbReference type="Proteomes" id="UP000249886">
    <property type="component" value="Unassembled WGS sequence"/>
</dbReference>
<dbReference type="InterPro" id="IPR036890">
    <property type="entry name" value="HATPase_C_sf"/>
</dbReference>
<feature type="transmembrane region" description="Helical" evidence="1">
    <location>
        <begin position="541"/>
        <end position="560"/>
    </location>
</feature>